<evidence type="ECO:0000256" key="2">
    <source>
        <dbReference type="SAM" id="SignalP"/>
    </source>
</evidence>
<dbReference type="AlphaFoldDB" id="A0A0D2MJK3"/>
<evidence type="ECO:0000313" key="4">
    <source>
        <dbReference type="EMBL" id="KIY95140.1"/>
    </source>
</evidence>
<dbReference type="InterPro" id="IPR018247">
    <property type="entry name" value="EF_Hand_1_Ca_BS"/>
</dbReference>
<dbReference type="GeneID" id="25730224"/>
<dbReference type="PROSITE" id="PS50222">
    <property type="entry name" value="EF_HAND_2"/>
    <property type="match status" value="1"/>
</dbReference>
<feature type="non-terminal residue" evidence="4">
    <location>
        <position position="147"/>
    </location>
</feature>
<dbReference type="STRING" id="145388.A0A0D2MJK3"/>
<feature type="signal peptide" evidence="2">
    <location>
        <begin position="1"/>
        <end position="22"/>
    </location>
</feature>
<feature type="compositionally biased region" description="Pro residues" evidence="1">
    <location>
        <begin position="71"/>
        <end position="82"/>
    </location>
</feature>
<evidence type="ECO:0000256" key="1">
    <source>
        <dbReference type="SAM" id="MobiDB-lite"/>
    </source>
</evidence>
<feature type="region of interest" description="Disordered" evidence="1">
    <location>
        <begin position="59"/>
        <end position="113"/>
    </location>
</feature>
<dbReference type="KEGG" id="mng:MNEG_12823"/>
<evidence type="ECO:0000313" key="5">
    <source>
        <dbReference type="Proteomes" id="UP000054498"/>
    </source>
</evidence>
<dbReference type="Proteomes" id="UP000054498">
    <property type="component" value="Unassembled WGS sequence"/>
</dbReference>
<dbReference type="RefSeq" id="XP_013894160.1">
    <property type="nucleotide sequence ID" value="XM_014038706.1"/>
</dbReference>
<sequence>MLRSSALAALLVLLLSPRPASADGAAGASASPTARYFDLVDINHDGELQAEELASHIRSLDVSQDAAAAAAPPPGPAPPAQPSTPSAASDGGDAASDGSGDDAGPEYRTRAQVARAVQQAISAVDGADAGTTISMAELELHLADVHR</sequence>
<keyword evidence="2" id="KW-0732">Signal</keyword>
<protein>
    <recommendedName>
        <fullName evidence="3">EF-hand domain-containing protein</fullName>
    </recommendedName>
</protein>
<dbReference type="EMBL" id="KK103676">
    <property type="protein sequence ID" value="KIY95140.1"/>
    <property type="molecule type" value="Genomic_DNA"/>
</dbReference>
<dbReference type="InterPro" id="IPR002048">
    <property type="entry name" value="EF_hand_dom"/>
</dbReference>
<gene>
    <name evidence="4" type="ORF">MNEG_12823</name>
</gene>
<feature type="chain" id="PRO_5002264867" description="EF-hand domain-containing protein" evidence="2">
    <location>
        <begin position="23"/>
        <end position="147"/>
    </location>
</feature>
<organism evidence="4 5">
    <name type="scientific">Monoraphidium neglectum</name>
    <dbReference type="NCBI Taxonomy" id="145388"/>
    <lineage>
        <taxon>Eukaryota</taxon>
        <taxon>Viridiplantae</taxon>
        <taxon>Chlorophyta</taxon>
        <taxon>core chlorophytes</taxon>
        <taxon>Chlorophyceae</taxon>
        <taxon>CS clade</taxon>
        <taxon>Sphaeropleales</taxon>
        <taxon>Selenastraceae</taxon>
        <taxon>Monoraphidium</taxon>
    </lineage>
</organism>
<evidence type="ECO:0000259" key="3">
    <source>
        <dbReference type="PROSITE" id="PS50222"/>
    </source>
</evidence>
<dbReference type="GO" id="GO:0005509">
    <property type="term" value="F:calcium ion binding"/>
    <property type="evidence" value="ECO:0007669"/>
    <property type="project" value="InterPro"/>
</dbReference>
<accession>A0A0D2MJK3</accession>
<dbReference type="PROSITE" id="PS00018">
    <property type="entry name" value="EF_HAND_1"/>
    <property type="match status" value="1"/>
</dbReference>
<feature type="domain" description="EF-hand" evidence="3">
    <location>
        <begin position="28"/>
        <end position="63"/>
    </location>
</feature>
<proteinExistence type="predicted"/>
<reference evidence="4 5" key="1">
    <citation type="journal article" date="2013" name="BMC Genomics">
        <title>Reconstruction of the lipid metabolism for the microalga Monoraphidium neglectum from its genome sequence reveals characteristics suitable for biofuel production.</title>
        <authorList>
            <person name="Bogen C."/>
            <person name="Al-Dilaimi A."/>
            <person name="Albersmeier A."/>
            <person name="Wichmann J."/>
            <person name="Grundmann M."/>
            <person name="Rupp O."/>
            <person name="Lauersen K.J."/>
            <person name="Blifernez-Klassen O."/>
            <person name="Kalinowski J."/>
            <person name="Goesmann A."/>
            <person name="Mussgnug J.H."/>
            <person name="Kruse O."/>
        </authorList>
    </citation>
    <scope>NUCLEOTIDE SEQUENCE [LARGE SCALE GENOMIC DNA]</scope>
    <source>
        <strain evidence="4 5">SAG 48.87</strain>
    </source>
</reference>
<keyword evidence="5" id="KW-1185">Reference proteome</keyword>
<feature type="compositionally biased region" description="Low complexity" evidence="1">
    <location>
        <begin position="83"/>
        <end position="98"/>
    </location>
</feature>
<name>A0A0D2MJK3_9CHLO</name>